<dbReference type="InterPro" id="IPR036390">
    <property type="entry name" value="WH_DNA-bd_sf"/>
</dbReference>
<dbReference type="PRINTS" id="PR00598">
    <property type="entry name" value="HTHMARR"/>
</dbReference>
<accession>A0A930VCI5</accession>
<dbReference type="RefSeq" id="WP_194704735.1">
    <property type="nucleotide sequence ID" value="NZ_JADKPN010000001.1"/>
</dbReference>
<comment type="caution">
    <text evidence="5">The sequence shown here is derived from an EMBL/GenBank/DDBJ whole genome shotgun (WGS) entry which is preliminary data.</text>
</comment>
<dbReference type="SUPFAM" id="SSF46785">
    <property type="entry name" value="Winged helix' DNA-binding domain"/>
    <property type="match status" value="1"/>
</dbReference>
<keyword evidence="6" id="KW-1185">Reference proteome</keyword>
<dbReference type="GO" id="GO:0003677">
    <property type="term" value="F:DNA binding"/>
    <property type="evidence" value="ECO:0007669"/>
    <property type="project" value="UniProtKB-KW"/>
</dbReference>
<dbReference type="Proteomes" id="UP000640489">
    <property type="component" value="Unassembled WGS sequence"/>
</dbReference>
<dbReference type="AlphaFoldDB" id="A0A930VCI5"/>
<evidence type="ECO:0000256" key="1">
    <source>
        <dbReference type="ARBA" id="ARBA00023015"/>
    </source>
</evidence>
<protein>
    <submittedName>
        <fullName evidence="5">MarR family transcriptional regulator</fullName>
    </submittedName>
</protein>
<dbReference type="GO" id="GO:0003700">
    <property type="term" value="F:DNA-binding transcription factor activity"/>
    <property type="evidence" value="ECO:0007669"/>
    <property type="project" value="InterPro"/>
</dbReference>
<evidence type="ECO:0000313" key="5">
    <source>
        <dbReference type="EMBL" id="MBF4761515.1"/>
    </source>
</evidence>
<dbReference type="Gene3D" id="1.10.10.10">
    <property type="entry name" value="Winged helix-like DNA-binding domain superfamily/Winged helix DNA-binding domain"/>
    <property type="match status" value="1"/>
</dbReference>
<feature type="domain" description="HTH marR-type" evidence="4">
    <location>
        <begin position="27"/>
        <end position="162"/>
    </location>
</feature>
<dbReference type="Pfam" id="PF12802">
    <property type="entry name" value="MarR_2"/>
    <property type="match status" value="1"/>
</dbReference>
<dbReference type="InterPro" id="IPR039422">
    <property type="entry name" value="MarR/SlyA-like"/>
</dbReference>
<keyword evidence="1" id="KW-0805">Transcription regulation</keyword>
<dbReference type="PROSITE" id="PS50995">
    <property type="entry name" value="HTH_MARR_2"/>
    <property type="match status" value="1"/>
</dbReference>
<dbReference type="InterPro" id="IPR023187">
    <property type="entry name" value="Tscrpt_reg_MarR-type_CS"/>
</dbReference>
<sequence length="166" mass="18251">MTEEQPDAVDRIAEQWAHERPDLDVGPMLVVGRLHRAADLLDQELRTVFARAGLGNGDFDVLASLRRAGAPYKLTPTELAGTTMVTSGAVTKRVDRLVKDGLVERSVSETDGRGRVVALTPKGKRLQEELHPQHLANEERLISALDADERRQLAGLLSKLLLSLED</sequence>
<proteinExistence type="predicted"/>
<reference evidence="5" key="1">
    <citation type="submission" date="2020-11" db="EMBL/GenBank/DDBJ databases">
        <title>Nocardioides sp. nov., isolated from Soil of Cynanchum wilfordii Hemsley rhizosphere.</title>
        <authorList>
            <person name="Lee J.-S."/>
            <person name="Suh M.K."/>
            <person name="Kim J.-S."/>
        </authorList>
    </citation>
    <scope>NUCLEOTIDE SEQUENCE</scope>
    <source>
        <strain evidence="5">KCTC 19275</strain>
    </source>
</reference>
<evidence type="ECO:0000259" key="4">
    <source>
        <dbReference type="PROSITE" id="PS50995"/>
    </source>
</evidence>
<dbReference type="InterPro" id="IPR000835">
    <property type="entry name" value="HTH_MarR-typ"/>
</dbReference>
<dbReference type="PANTHER" id="PTHR33164">
    <property type="entry name" value="TRANSCRIPTIONAL REGULATOR, MARR FAMILY"/>
    <property type="match status" value="1"/>
</dbReference>
<organism evidence="5 6">
    <name type="scientific">Nocardioides islandensis</name>
    <dbReference type="NCBI Taxonomy" id="433663"/>
    <lineage>
        <taxon>Bacteria</taxon>
        <taxon>Bacillati</taxon>
        <taxon>Actinomycetota</taxon>
        <taxon>Actinomycetes</taxon>
        <taxon>Propionibacteriales</taxon>
        <taxon>Nocardioidaceae</taxon>
        <taxon>Nocardioides</taxon>
    </lineage>
</organism>
<name>A0A930VCI5_9ACTN</name>
<dbReference type="InterPro" id="IPR036388">
    <property type="entry name" value="WH-like_DNA-bd_sf"/>
</dbReference>
<dbReference type="PANTHER" id="PTHR33164:SF104">
    <property type="entry name" value="TRANSCRIPTIONAL REGULATORY PROTEIN"/>
    <property type="match status" value="1"/>
</dbReference>
<gene>
    <name evidence="5" type="ORF">ISU07_00115</name>
</gene>
<evidence type="ECO:0000256" key="2">
    <source>
        <dbReference type="ARBA" id="ARBA00023125"/>
    </source>
</evidence>
<keyword evidence="2" id="KW-0238">DNA-binding</keyword>
<evidence type="ECO:0000313" key="6">
    <source>
        <dbReference type="Proteomes" id="UP000640489"/>
    </source>
</evidence>
<dbReference type="PROSITE" id="PS01117">
    <property type="entry name" value="HTH_MARR_1"/>
    <property type="match status" value="1"/>
</dbReference>
<dbReference type="SMART" id="SM00347">
    <property type="entry name" value="HTH_MARR"/>
    <property type="match status" value="1"/>
</dbReference>
<keyword evidence="3" id="KW-0804">Transcription</keyword>
<dbReference type="GO" id="GO:0006950">
    <property type="term" value="P:response to stress"/>
    <property type="evidence" value="ECO:0007669"/>
    <property type="project" value="TreeGrafter"/>
</dbReference>
<dbReference type="EMBL" id="JADKPN010000001">
    <property type="protein sequence ID" value="MBF4761515.1"/>
    <property type="molecule type" value="Genomic_DNA"/>
</dbReference>
<evidence type="ECO:0000256" key="3">
    <source>
        <dbReference type="ARBA" id="ARBA00023163"/>
    </source>
</evidence>